<dbReference type="InterPro" id="IPR056021">
    <property type="entry name" value="DUF7600"/>
</dbReference>
<dbReference type="GeneID" id="87823548"/>
<evidence type="ECO:0000259" key="1">
    <source>
        <dbReference type="Pfam" id="PF24539"/>
    </source>
</evidence>
<dbReference type="EMBL" id="MU853253">
    <property type="protein sequence ID" value="KAK4119121.1"/>
    <property type="molecule type" value="Genomic_DNA"/>
</dbReference>
<feature type="domain" description="DUF7600" evidence="1">
    <location>
        <begin position="25"/>
        <end position="185"/>
    </location>
</feature>
<comment type="caution">
    <text evidence="2">The sequence shown here is derived from an EMBL/GenBank/DDBJ whole genome shotgun (WGS) entry which is preliminary data.</text>
</comment>
<gene>
    <name evidence="2" type="ORF">N657DRAFT_318839</name>
</gene>
<keyword evidence="3" id="KW-1185">Reference proteome</keyword>
<proteinExistence type="predicted"/>
<reference evidence="2" key="1">
    <citation type="journal article" date="2023" name="Mol. Phylogenet. Evol.">
        <title>Genome-scale phylogeny and comparative genomics of the fungal order Sordariales.</title>
        <authorList>
            <person name="Hensen N."/>
            <person name="Bonometti L."/>
            <person name="Westerberg I."/>
            <person name="Brannstrom I.O."/>
            <person name="Guillou S."/>
            <person name="Cros-Aarteil S."/>
            <person name="Calhoun S."/>
            <person name="Haridas S."/>
            <person name="Kuo A."/>
            <person name="Mondo S."/>
            <person name="Pangilinan J."/>
            <person name="Riley R."/>
            <person name="LaButti K."/>
            <person name="Andreopoulos B."/>
            <person name="Lipzen A."/>
            <person name="Chen C."/>
            <person name="Yan M."/>
            <person name="Daum C."/>
            <person name="Ng V."/>
            <person name="Clum A."/>
            <person name="Steindorff A."/>
            <person name="Ohm R.A."/>
            <person name="Martin F."/>
            <person name="Silar P."/>
            <person name="Natvig D.O."/>
            <person name="Lalanne C."/>
            <person name="Gautier V."/>
            <person name="Ament-Velasquez S.L."/>
            <person name="Kruys A."/>
            <person name="Hutchinson M.I."/>
            <person name="Powell A.J."/>
            <person name="Barry K."/>
            <person name="Miller A.N."/>
            <person name="Grigoriev I.V."/>
            <person name="Debuchy R."/>
            <person name="Gladieux P."/>
            <person name="Hiltunen Thoren M."/>
            <person name="Johannesson H."/>
        </authorList>
    </citation>
    <scope>NUCLEOTIDE SEQUENCE</scope>
    <source>
        <strain evidence="2">CBS 731.68</strain>
    </source>
</reference>
<dbReference type="Proteomes" id="UP001302602">
    <property type="component" value="Unassembled WGS sequence"/>
</dbReference>
<accession>A0AAN6YYS8</accession>
<dbReference type="Pfam" id="PF24539">
    <property type="entry name" value="DUF7600"/>
    <property type="match status" value="1"/>
</dbReference>
<evidence type="ECO:0000313" key="3">
    <source>
        <dbReference type="Proteomes" id="UP001302602"/>
    </source>
</evidence>
<reference evidence="2" key="2">
    <citation type="submission" date="2023-05" db="EMBL/GenBank/DDBJ databases">
        <authorList>
            <consortium name="Lawrence Berkeley National Laboratory"/>
            <person name="Steindorff A."/>
            <person name="Hensen N."/>
            <person name="Bonometti L."/>
            <person name="Westerberg I."/>
            <person name="Brannstrom I.O."/>
            <person name="Guillou S."/>
            <person name="Cros-Aarteil S."/>
            <person name="Calhoun S."/>
            <person name="Haridas S."/>
            <person name="Kuo A."/>
            <person name="Mondo S."/>
            <person name="Pangilinan J."/>
            <person name="Riley R."/>
            <person name="Labutti K."/>
            <person name="Andreopoulos B."/>
            <person name="Lipzen A."/>
            <person name="Chen C."/>
            <person name="Yanf M."/>
            <person name="Daum C."/>
            <person name="Ng V."/>
            <person name="Clum A."/>
            <person name="Ohm R."/>
            <person name="Martin F."/>
            <person name="Silar P."/>
            <person name="Natvig D."/>
            <person name="Lalanne C."/>
            <person name="Gautier V."/>
            <person name="Ament-Velasquez S.L."/>
            <person name="Kruys A."/>
            <person name="Hutchinson M.I."/>
            <person name="Powell A.J."/>
            <person name="Barry K."/>
            <person name="Miller A.N."/>
            <person name="Grigoriev I.V."/>
            <person name="Debuchy R."/>
            <person name="Gladieux P."/>
            <person name="Thoren M.H."/>
            <person name="Johannesson H."/>
        </authorList>
    </citation>
    <scope>NUCLEOTIDE SEQUENCE</scope>
    <source>
        <strain evidence="2">CBS 731.68</strain>
    </source>
</reference>
<dbReference type="AlphaFoldDB" id="A0AAN6YYS8"/>
<sequence>MSRAAEANCDGLQPGTLLQAEPLGDDANSITASRALISNEEDFEFGRALYERAIAVPDGGTALYVSTIYSTYLDGGTFPGPGVRQDCIGSSTLGYRHPSNEVQLVTCMEPPIRIAGFCLAQDLRGVRRLSVIWDDGALSNWVGDHEGIPQRRLVLSPHERDIVKFLKGGFDALKLVSLSVSAVRQSGTGAGVSLTDRDRTLWFPAVPQSHLKFVGMQHWQAEANKGRLGATRNGGHVWGLRGPISTASV</sequence>
<organism evidence="2 3">
    <name type="scientific">Parathielavia appendiculata</name>
    <dbReference type="NCBI Taxonomy" id="2587402"/>
    <lineage>
        <taxon>Eukaryota</taxon>
        <taxon>Fungi</taxon>
        <taxon>Dikarya</taxon>
        <taxon>Ascomycota</taxon>
        <taxon>Pezizomycotina</taxon>
        <taxon>Sordariomycetes</taxon>
        <taxon>Sordariomycetidae</taxon>
        <taxon>Sordariales</taxon>
        <taxon>Chaetomiaceae</taxon>
        <taxon>Parathielavia</taxon>
    </lineage>
</organism>
<protein>
    <recommendedName>
        <fullName evidence="1">DUF7600 domain-containing protein</fullName>
    </recommendedName>
</protein>
<evidence type="ECO:0000313" key="2">
    <source>
        <dbReference type="EMBL" id="KAK4119121.1"/>
    </source>
</evidence>
<dbReference type="RefSeq" id="XP_062642894.1">
    <property type="nucleotide sequence ID" value="XM_062786779.1"/>
</dbReference>
<name>A0AAN6YYS8_9PEZI</name>